<dbReference type="EMBL" id="CP060414">
    <property type="protein sequence ID" value="QNT58997.1"/>
    <property type="molecule type" value="Genomic_DNA"/>
</dbReference>
<dbReference type="KEGG" id="nmus:H7A79_1137"/>
<evidence type="ECO:0000313" key="2">
    <source>
        <dbReference type="Proteomes" id="UP000516412"/>
    </source>
</evidence>
<name>A0A7H1MBI2_9NEIS</name>
<protein>
    <submittedName>
        <fullName evidence="1">Uncharacterized protein</fullName>
    </submittedName>
</protein>
<reference evidence="1" key="1">
    <citation type="submission" date="2024-06" db="EMBL/GenBank/DDBJ databases">
        <title>Complete Genome Sequence of mouse commensal type strain Neisseria musculi.</title>
        <authorList>
            <person name="Thapa E."/>
            <person name="Aluvathingal J."/>
            <person name="Nadendla S."/>
            <person name="Mehta A."/>
            <person name="Tettelin H."/>
            <person name="Weyand N.J."/>
        </authorList>
    </citation>
    <scope>NUCLEOTIDE SEQUENCE</scope>
    <source>
        <strain evidence="1">NW831</strain>
    </source>
</reference>
<gene>
    <name evidence="1" type="ORF">H7A79_1137</name>
</gene>
<keyword evidence="2" id="KW-1185">Reference proteome</keyword>
<evidence type="ECO:0000313" key="1">
    <source>
        <dbReference type="EMBL" id="QNT58997.1"/>
    </source>
</evidence>
<dbReference type="AlphaFoldDB" id="A0A7H1MBI2"/>
<dbReference type="RefSeq" id="WP_187001393.1">
    <property type="nucleotide sequence ID" value="NZ_CP060414.2"/>
</dbReference>
<accession>A0A7H1MBI2</accession>
<sequence>MLQDFEKALLAEFLRTYMTEFAEIAQKHGLPGNTVAHEILKRLEKERNHV</sequence>
<proteinExistence type="predicted"/>
<organism evidence="1 2">
    <name type="scientific">Neisseria musculi</name>
    <dbReference type="NCBI Taxonomy" id="1815583"/>
    <lineage>
        <taxon>Bacteria</taxon>
        <taxon>Pseudomonadati</taxon>
        <taxon>Pseudomonadota</taxon>
        <taxon>Betaproteobacteria</taxon>
        <taxon>Neisseriales</taxon>
        <taxon>Neisseriaceae</taxon>
        <taxon>Neisseria</taxon>
    </lineage>
</organism>
<dbReference type="Proteomes" id="UP000516412">
    <property type="component" value="Chromosome"/>
</dbReference>